<gene>
    <name evidence="2" type="ORF">ABIF29_009248</name>
</gene>
<organism evidence="2 3">
    <name type="scientific">Bradyrhizobium elkanii</name>
    <dbReference type="NCBI Taxonomy" id="29448"/>
    <lineage>
        <taxon>Bacteria</taxon>
        <taxon>Pseudomonadati</taxon>
        <taxon>Pseudomonadota</taxon>
        <taxon>Alphaproteobacteria</taxon>
        <taxon>Hyphomicrobiales</taxon>
        <taxon>Nitrobacteraceae</taxon>
        <taxon>Bradyrhizobium</taxon>
    </lineage>
</organism>
<reference evidence="2 3" key="1">
    <citation type="submission" date="2024-07" db="EMBL/GenBank/DDBJ databases">
        <title>Genomic Encyclopedia of Type Strains, Phase V (KMG-V): Genome sequencing to study the core and pangenomes of soil and plant-associated prokaryotes.</title>
        <authorList>
            <person name="Whitman W."/>
        </authorList>
    </citation>
    <scope>NUCLEOTIDE SEQUENCE [LARGE SCALE GENOMIC DNA]</scope>
    <source>
        <strain evidence="2 3">USDA 415</strain>
    </source>
</reference>
<protein>
    <recommendedName>
        <fullName evidence="4">HTH HARE-type domain-containing protein</fullName>
    </recommendedName>
</protein>
<evidence type="ECO:0008006" key="4">
    <source>
        <dbReference type="Google" id="ProtNLM"/>
    </source>
</evidence>
<evidence type="ECO:0000313" key="3">
    <source>
        <dbReference type="Proteomes" id="UP001565471"/>
    </source>
</evidence>
<name>A0ABV4FG30_BRAEL</name>
<dbReference type="EMBL" id="JBGBZA010000002">
    <property type="protein sequence ID" value="MEY9322449.1"/>
    <property type="molecule type" value="Genomic_DNA"/>
</dbReference>
<keyword evidence="3" id="KW-1185">Reference proteome</keyword>
<accession>A0ABV4FG30</accession>
<feature type="region of interest" description="Disordered" evidence="1">
    <location>
        <begin position="132"/>
        <end position="191"/>
    </location>
</feature>
<comment type="caution">
    <text evidence="2">The sequence shown here is derived from an EMBL/GenBank/DDBJ whole genome shotgun (WGS) entry which is preliminary data.</text>
</comment>
<feature type="compositionally biased region" description="Low complexity" evidence="1">
    <location>
        <begin position="152"/>
        <end position="162"/>
    </location>
</feature>
<feature type="region of interest" description="Disordered" evidence="1">
    <location>
        <begin position="75"/>
        <end position="116"/>
    </location>
</feature>
<evidence type="ECO:0000313" key="2">
    <source>
        <dbReference type="EMBL" id="MEY9322449.1"/>
    </source>
</evidence>
<dbReference type="Proteomes" id="UP001565471">
    <property type="component" value="Unassembled WGS sequence"/>
</dbReference>
<sequence length="340" mass="37455">MTSKPAATRQNVFETADALSEKGSAEAVTVADLRRRLRDPDGRLERFFAEWRTARIGGLPPELVNALDGVWRAAQRKPNEGPRSEGATVRPVREEPAVRRRGRPLAAPRPGPHEGSFLATCAAEEAEEAEARRARRARLRPDGRGKGRGGLAENAAEPATAASRLRATIGGTPRPGAPQRRRVSPADWETAGNKTSARAVAKELCDLGRPMRTMEIYEFLSRKFNAWNPKPEDAVARILKGSRIVKKRGLWWFEGEERPLGAPAGESIEDLYLAAAIETLRDEGRLMTAPEIEAHFPDAKELLRKGWLADALRRTVARSADLEKSGEAYRWVGPGRKAGR</sequence>
<proteinExistence type="predicted"/>
<dbReference type="RefSeq" id="WP_253576979.1">
    <property type="nucleotide sequence ID" value="NZ_CP126004.1"/>
</dbReference>
<evidence type="ECO:0000256" key="1">
    <source>
        <dbReference type="SAM" id="MobiDB-lite"/>
    </source>
</evidence>